<protein>
    <submittedName>
        <fullName evidence="1">Sel1 repeat family protein</fullName>
    </submittedName>
</protein>
<organism evidence="1 2">
    <name type="scientific">Arachnia propionica</name>
    <dbReference type="NCBI Taxonomy" id="1750"/>
    <lineage>
        <taxon>Bacteria</taxon>
        <taxon>Bacillati</taxon>
        <taxon>Actinomycetota</taxon>
        <taxon>Actinomycetes</taxon>
        <taxon>Propionibacteriales</taxon>
        <taxon>Propionibacteriaceae</taxon>
        <taxon>Arachnia</taxon>
    </lineage>
</organism>
<dbReference type="EMBL" id="RQZG01000004">
    <property type="protein sequence ID" value="RRD06023.1"/>
    <property type="molecule type" value="Genomic_DNA"/>
</dbReference>
<dbReference type="InterPro" id="IPR011990">
    <property type="entry name" value="TPR-like_helical_dom_sf"/>
</dbReference>
<dbReference type="Gene3D" id="1.25.40.10">
    <property type="entry name" value="Tetratricopeptide repeat domain"/>
    <property type="match status" value="1"/>
</dbReference>
<sequence length="248" mass="27844">MSYPRSRRRGMRSTRRSWAAWSLVMPIFMPPPYSRPLSDYPWTMNPHTLVTQLRSRAESGDSAAMLELANRLHDETDLEDEAMSWWRRAAEAGESEAAFNLGSMLEDDDPEAALAWYEQAATAGHLEAKVNAGALLAEQGAFERATTWWDSAARDGDADAMYNLGQLADREGRAEEAERWWLQAMRHGVEEALENLAAQCEDLHRAEDPRTAPLADLVLATLAEVGLKAPPPIRRNLEQWAVPDTTLR</sequence>
<reference evidence="1 2" key="1">
    <citation type="submission" date="2018-11" db="EMBL/GenBank/DDBJ databases">
        <title>Genomes From Bacteria Associated with the Canine Oral Cavity: a Test Case for Automated Genome-Based Taxonomic Assignment.</title>
        <authorList>
            <person name="Coil D.A."/>
            <person name="Jospin G."/>
            <person name="Darling A.E."/>
            <person name="Wallis C."/>
            <person name="Davis I.J."/>
            <person name="Harris S."/>
            <person name="Eisen J.A."/>
            <person name="Holcombe L.J."/>
            <person name="O'Flynn C."/>
        </authorList>
    </citation>
    <scope>NUCLEOTIDE SEQUENCE [LARGE SCALE GENOMIC DNA]</scope>
    <source>
        <strain evidence="1 2">OH887_COT-365</strain>
    </source>
</reference>
<dbReference type="SMART" id="SM00671">
    <property type="entry name" value="SEL1"/>
    <property type="match status" value="3"/>
</dbReference>
<dbReference type="PANTHER" id="PTHR11102">
    <property type="entry name" value="SEL-1-LIKE PROTEIN"/>
    <property type="match status" value="1"/>
</dbReference>
<dbReference type="OrthoDB" id="4350430at2"/>
<gene>
    <name evidence="1" type="ORF">EII34_04890</name>
</gene>
<dbReference type="PANTHER" id="PTHR11102:SF160">
    <property type="entry name" value="ERAD-ASSOCIATED E3 UBIQUITIN-PROTEIN LIGASE COMPONENT HRD3"/>
    <property type="match status" value="1"/>
</dbReference>
<dbReference type="InterPro" id="IPR006597">
    <property type="entry name" value="Sel1-like"/>
</dbReference>
<dbReference type="SUPFAM" id="SSF81901">
    <property type="entry name" value="HCP-like"/>
    <property type="match status" value="1"/>
</dbReference>
<evidence type="ECO:0000313" key="2">
    <source>
        <dbReference type="Proteomes" id="UP000280819"/>
    </source>
</evidence>
<dbReference type="Proteomes" id="UP000280819">
    <property type="component" value="Unassembled WGS sequence"/>
</dbReference>
<proteinExistence type="predicted"/>
<dbReference type="AlphaFoldDB" id="A0A3P1TC15"/>
<evidence type="ECO:0000313" key="1">
    <source>
        <dbReference type="EMBL" id="RRD06023.1"/>
    </source>
</evidence>
<accession>A0A3P1TC15</accession>
<name>A0A3P1TC15_9ACTN</name>
<dbReference type="InterPro" id="IPR050767">
    <property type="entry name" value="Sel1_AlgK"/>
</dbReference>
<comment type="caution">
    <text evidence="1">The sequence shown here is derived from an EMBL/GenBank/DDBJ whole genome shotgun (WGS) entry which is preliminary data.</text>
</comment>